<evidence type="ECO:0000256" key="4">
    <source>
        <dbReference type="ARBA" id="ARBA00020410"/>
    </source>
</evidence>
<keyword evidence="5 11" id="KW-0337">GPI-anchor biosynthesis</keyword>
<comment type="function">
    <text evidence="11">Required for proper folding and/or the stability of a subset of proteins in the endoplasmic reticulum. Component of glycosylphosphatidylinositol-mannosyltransferase 1 which transfers the first of the 4 mannoses in the GPI-anchor precursors during GPI-anchor biosynthesis. Probably acts by stabilizing the mannosyltransferase GPI14.</text>
</comment>
<sequence length="419" mass="45874">MKQRVTYFPPPGSDVPPSSVNVTSGNVDFPLGILPAVEKRITVGLSELPVEVARTFCPGQFRGDCPNEAASLSYASYIDIDFDVISHAVTTTAFWRAGIASPAARTPARKWTENDSLEVGVLMPEKADEDEPESIKMGGFLAVVGEDEGASSTLFSFPSRHHSLPPSSSMAFKVDFQQPTGLHPKLDIVLPRQHLNPPKDSCALHTYLTLPSALFIDRYQLSDPATLAEHNLKTLHGLSGEDDLEAPDWVVQRWGSAALIELAAPQDNDRSTLTSRKEVEWNAKIPLHLRYLQAEANATNAGYTDLEIPWPILFWACEAEEGLKMAVNPFDHVNLGYDGLFGPKTMFYHVPPSTEVVAPNFLEERITVPVLQPQWGEWVQVGTLVAVLVGFAWVCRGLVEGVGSDGSSGRGMKAEKKKE</sequence>
<keyword evidence="8" id="KW-1133">Transmembrane helix</keyword>
<dbReference type="GO" id="GO:1990529">
    <property type="term" value="C:glycosylphosphatidylinositol-mannosyltransferase I complex"/>
    <property type="evidence" value="ECO:0007669"/>
    <property type="project" value="TreeGrafter"/>
</dbReference>
<comment type="pathway">
    <text evidence="2 11">Glycolipid biosynthesis; glycosylphosphatidylinositol-anchor biosynthesis.</text>
</comment>
<dbReference type="Pfam" id="PF08320">
    <property type="entry name" value="PIG-X"/>
    <property type="match status" value="1"/>
</dbReference>
<evidence type="ECO:0000256" key="9">
    <source>
        <dbReference type="ARBA" id="ARBA00023136"/>
    </source>
</evidence>
<dbReference type="PANTHER" id="PTHR28533:SF1">
    <property type="entry name" value="PROTEIN PBN1"/>
    <property type="match status" value="1"/>
</dbReference>
<evidence type="ECO:0000256" key="6">
    <source>
        <dbReference type="ARBA" id="ARBA00022692"/>
    </source>
</evidence>
<evidence type="ECO:0000256" key="1">
    <source>
        <dbReference type="ARBA" id="ARBA00004643"/>
    </source>
</evidence>
<evidence type="ECO:0000256" key="7">
    <source>
        <dbReference type="ARBA" id="ARBA00022824"/>
    </source>
</evidence>
<evidence type="ECO:0000313" key="13">
    <source>
        <dbReference type="Proteomes" id="UP001274830"/>
    </source>
</evidence>
<dbReference type="GeneID" id="89963739"/>
<dbReference type="GO" id="GO:0005789">
    <property type="term" value="C:endoplasmic reticulum membrane"/>
    <property type="evidence" value="ECO:0007669"/>
    <property type="project" value="UniProtKB-SubCell"/>
</dbReference>
<keyword evidence="12" id="KW-0645">Protease</keyword>
<keyword evidence="9" id="KW-0472">Membrane</keyword>
<dbReference type="GO" id="GO:0000030">
    <property type="term" value="F:mannosyltransferase activity"/>
    <property type="evidence" value="ECO:0007669"/>
    <property type="project" value="TreeGrafter"/>
</dbReference>
<reference evidence="12" key="1">
    <citation type="submission" date="2023-07" db="EMBL/GenBank/DDBJ databases">
        <title>Black Yeasts Isolated from many extreme environments.</title>
        <authorList>
            <person name="Coleine C."/>
            <person name="Stajich J.E."/>
            <person name="Selbmann L."/>
        </authorList>
    </citation>
    <scope>NUCLEOTIDE SEQUENCE</scope>
    <source>
        <strain evidence="12">CCFEE 5485</strain>
    </source>
</reference>
<organism evidence="12 13">
    <name type="scientific">Recurvomyces mirabilis</name>
    <dbReference type="NCBI Taxonomy" id="574656"/>
    <lineage>
        <taxon>Eukaryota</taxon>
        <taxon>Fungi</taxon>
        <taxon>Dikarya</taxon>
        <taxon>Ascomycota</taxon>
        <taxon>Pezizomycotina</taxon>
        <taxon>Dothideomycetes</taxon>
        <taxon>Dothideomycetidae</taxon>
        <taxon>Mycosphaerellales</taxon>
        <taxon>Teratosphaeriaceae</taxon>
        <taxon>Recurvomyces</taxon>
    </lineage>
</organism>
<name>A0AAE0WRK6_9PEZI</name>
<comment type="subcellular location">
    <subcellularLocation>
        <location evidence="11">Endoplasmic reticulum membrane</location>
        <topology evidence="11">Single-pass membrane protein</topology>
    </subcellularLocation>
    <subcellularLocation>
        <location evidence="1">Endoplasmic reticulum membrane</location>
        <topology evidence="1">Single-pass type III membrane protein</topology>
    </subcellularLocation>
</comment>
<comment type="similarity">
    <text evidence="3 11">Belongs to the PIGX family.</text>
</comment>
<keyword evidence="10" id="KW-0325">Glycoprotein</keyword>
<dbReference type="InterPro" id="IPR042322">
    <property type="entry name" value="Pbn1"/>
</dbReference>
<evidence type="ECO:0000313" key="12">
    <source>
        <dbReference type="EMBL" id="KAK3676532.1"/>
    </source>
</evidence>
<proteinExistence type="inferred from homology"/>
<dbReference type="RefSeq" id="XP_064693445.1">
    <property type="nucleotide sequence ID" value="XM_064839197.1"/>
</dbReference>
<gene>
    <name evidence="12" type="primary">PBN1</name>
    <name evidence="12" type="ORF">LTR78_003808</name>
</gene>
<comment type="caution">
    <text evidence="12">The sequence shown here is derived from an EMBL/GenBank/DDBJ whole genome shotgun (WGS) entry which is preliminary data.</text>
</comment>
<dbReference type="AlphaFoldDB" id="A0AAE0WRK6"/>
<dbReference type="GO" id="GO:0006508">
    <property type="term" value="P:proteolysis"/>
    <property type="evidence" value="ECO:0007669"/>
    <property type="project" value="UniProtKB-KW"/>
</dbReference>
<dbReference type="GO" id="GO:0006506">
    <property type="term" value="P:GPI anchor biosynthetic process"/>
    <property type="evidence" value="ECO:0007669"/>
    <property type="project" value="UniProtKB-KW"/>
</dbReference>
<dbReference type="Proteomes" id="UP001274830">
    <property type="component" value="Unassembled WGS sequence"/>
</dbReference>
<keyword evidence="7 11" id="KW-0256">Endoplasmic reticulum</keyword>
<evidence type="ECO:0000256" key="2">
    <source>
        <dbReference type="ARBA" id="ARBA00004687"/>
    </source>
</evidence>
<keyword evidence="6" id="KW-0812">Transmembrane</keyword>
<evidence type="ECO:0000256" key="11">
    <source>
        <dbReference type="RuleBase" id="RU366056"/>
    </source>
</evidence>
<keyword evidence="13" id="KW-1185">Reference proteome</keyword>
<keyword evidence="12" id="KW-0378">Hydrolase</keyword>
<evidence type="ECO:0000256" key="10">
    <source>
        <dbReference type="ARBA" id="ARBA00023180"/>
    </source>
</evidence>
<dbReference type="InterPro" id="IPR013233">
    <property type="entry name" value="PIG-X/PBN1"/>
</dbReference>
<evidence type="ECO:0000256" key="5">
    <source>
        <dbReference type="ARBA" id="ARBA00022502"/>
    </source>
</evidence>
<dbReference type="SMART" id="SM00780">
    <property type="entry name" value="PIG-X"/>
    <property type="match status" value="1"/>
</dbReference>
<protein>
    <recommendedName>
        <fullName evidence="4 11">Protein PBN1</fullName>
    </recommendedName>
</protein>
<dbReference type="GO" id="GO:0008233">
    <property type="term" value="F:peptidase activity"/>
    <property type="evidence" value="ECO:0007669"/>
    <property type="project" value="UniProtKB-KW"/>
</dbReference>
<evidence type="ECO:0000256" key="3">
    <source>
        <dbReference type="ARBA" id="ARBA00010345"/>
    </source>
</evidence>
<dbReference type="PANTHER" id="PTHR28533">
    <property type="entry name" value="PROTEIN PBN1"/>
    <property type="match status" value="1"/>
</dbReference>
<accession>A0AAE0WRK6</accession>
<dbReference type="EMBL" id="JAUTXT010000010">
    <property type="protein sequence ID" value="KAK3676532.1"/>
    <property type="molecule type" value="Genomic_DNA"/>
</dbReference>
<evidence type="ECO:0000256" key="8">
    <source>
        <dbReference type="ARBA" id="ARBA00022989"/>
    </source>
</evidence>